<evidence type="ECO:0000259" key="7">
    <source>
        <dbReference type="PROSITE" id="PS51794"/>
    </source>
</evidence>
<dbReference type="RefSeq" id="WP_010868084.1">
    <property type="nucleotide sequence ID" value="NC_000868.1"/>
</dbReference>
<dbReference type="SUPFAM" id="SSF143597">
    <property type="entry name" value="YojJ-like"/>
    <property type="match status" value="1"/>
</dbReference>
<evidence type="ECO:0000256" key="5">
    <source>
        <dbReference type="ARBA" id="ARBA00022840"/>
    </source>
</evidence>
<dbReference type="AlphaFoldDB" id="Q9V031"/>
<name>Q9V031_PYRAB</name>
<keyword evidence="2 6" id="KW-0808">Transferase</keyword>
<dbReference type="InterPro" id="IPR003390">
    <property type="entry name" value="DNA_integrity_scan_DisA_N"/>
</dbReference>
<dbReference type="PANTHER" id="PTHR34185">
    <property type="entry name" value="DIADENYLATE CYCLASE"/>
    <property type="match status" value="1"/>
</dbReference>
<dbReference type="EMBL" id="AJ248286">
    <property type="protein sequence ID" value="CAB49875.1"/>
    <property type="molecule type" value="Genomic_DNA"/>
</dbReference>
<accession>Q9V031</accession>
<comment type="catalytic activity">
    <reaction evidence="1 6">
        <text>2 ATP = 3',3'-c-di-AMP + 2 diphosphate</text>
        <dbReference type="Rhea" id="RHEA:35655"/>
        <dbReference type="ChEBI" id="CHEBI:30616"/>
        <dbReference type="ChEBI" id="CHEBI:33019"/>
        <dbReference type="ChEBI" id="CHEBI:71500"/>
        <dbReference type="EC" id="2.7.7.85"/>
    </reaction>
</comment>
<comment type="function">
    <text evidence="6">Diadenylate cyclase that catalyzes the condensation of 2 ATP molecules into cyclic di-AMP (c-di-AMP). c-di-AMP is a second messenger for intracellular signal transduction involved in the control of important regulatory processes such as osmoregulation.</text>
</comment>
<dbReference type="InterPro" id="IPR036888">
    <property type="entry name" value="DNA_integrity_DisA_N_sf"/>
</dbReference>
<evidence type="ECO:0000256" key="2">
    <source>
        <dbReference type="ARBA" id="ARBA00022679"/>
    </source>
</evidence>
<dbReference type="KEGG" id="pab:PAB1730"/>
<gene>
    <name evidence="6" type="primary">dacZ</name>
    <name evidence="8" type="ORF">PAB1730</name>
</gene>
<evidence type="ECO:0000256" key="6">
    <source>
        <dbReference type="HAMAP-Rule" id="MF_00840"/>
    </source>
</evidence>
<keyword evidence="9" id="KW-1185">Reference proteome</keyword>
<proteinExistence type="inferred from homology"/>
<dbReference type="Pfam" id="PF21756">
    <property type="entry name" value="DacZ_T"/>
    <property type="match status" value="1"/>
</dbReference>
<keyword evidence="4 6" id="KW-0547">Nucleotide-binding</keyword>
<keyword evidence="3 6" id="KW-0548">Nucleotidyltransferase</keyword>
<dbReference type="STRING" id="272844.PAB1730"/>
<organism evidence="8 9">
    <name type="scientific">Pyrococcus abyssi (strain GE5 / Orsay)</name>
    <dbReference type="NCBI Taxonomy" id="272844"/>
    <lineage>
        <taxon>Archaea</taxon>
        <taxon>Methanobacteriati</taxon>
        <taxon>Methanobacteriota</taxon>
        <taxon>Thermococci</taxon>
        <taxon>Thermococcales</taxon>
        <taxon>Thermococcaceae</taxon>
        <taxon>Pyrococcus</taxon>
    </lineage>
</organism>
<dbReference type="GO" id="GO:0005524">
    <property type="term" value="F:ATP binding"/>
    <property type="evidence" value="ECO:0007669"/>
    <property type="project" value="UniProtKB-UniRule"/>
</dbReference>
<keyword evidence="6" id="KW-0464">Manganese</keyword>
<dbReference type="HAMAP" id="MF_00840">
    <property type="entry name" value="DacZ"/>
    <property type="match status" value="1"/>
</dbReference>
<evidence type="ECO:0000256" key="3">
    <source>
        <dbReference type="ARBA" id="ARBA00022695"/>
    </source>
</evidence>
<dbReference type="eggNOG" id="arCOG04453">
    <property type="taxonomic scope" value="Archaea"/>
</dbReference>
<reference evidence="8 9" key="1">
    <citation type="journal article" date="2003" name="Mol. Microbiol.">
        <title>An integrated analysis of the genome of the hyperthermophilic archaeon Pyrococcus abyssi.</title>
        <authorList>
            <person name="Cohen G."/>
            <person name="Barbe V."/>
            <person name="Flament D."/>
            <person name="Galperin M."/>
            <person name="Heilig R."/>
            <person name="Ripp R."/>
            <person name="Lecompte O."/>
            <person name="Prieur D."/>
            <person name="Poch O."/>
            <person name="Quellerou J."/>
            <person name="Thierry J.C."/>
            <person name="Van der Oost J."/>
            <person name="Weissenbach J."/>
            <person name="Zivanovic Y."/>
            <person name="Forterre P."/>
        </authorList>
    </citation>
    <scope>NUCLEOTIDE SEQUENCE [LARGE SCALE GENOMIC DNA]</scope>
    <source>
        <strain evidence="9">GE5 / Orsay</strain>
    </source>
</reference>
<sequence length="279" mass="30869">MVDTLDVFEALLSTAERLAKEINAKALVLVYPPAEDLEINFSGDIIIISRESEVSSKKEKKNNVKNLSFPVSIGLQNLLNLISAFLKSRGIADKNEFFVYVTNESVGVKRIEEKSSISDEFFEKFEKYSNVISRVLEIAIELSIEGREGMPVGTIFVIGDTKEVMKHSHQLVPNPFKGHNLNILDPKVKNVIKEFSFLDGAFIVSSKGRIIAAGRYLDVDPKSLDVSLPQGLGSRHLASAAITKVTKAVAITLSESGTVRIFKNGRIVFEYNPRLAINL</sequence>
<dbReference type="PIRSF" id="PIRSF019073">
    <property type="entry name" value="UCP019073"/>
    <property type="match status" value="1"/>
</dbReference>
<dbReference type="HOGENOM" id="CLU_063222_0_0_2"/>
<keyword evidence="5 6" id="KW-0067">ATP-binding</keyword>
<evidence type="ECO:0000313" key="8">
    <source>
        <dbReference type="EMBL" id="CAB49875.1"/>
    </source>
</evidence>
<evidence type="ECO:0000313" key="9">
    <source>
        <dbReference type="Proteomes" id="UP000000810"/>
    </source>
</evidence>
<dbReference type="InterPro" id="IPR014499">
    <property type="entry name" value="DAC_DacZ"/>
</dbReference>
<dbReference type="GO" id="GO:0106408">
    <property type="term" value="F:diadenylate cyclase activity"/>
    <property type="evidence" value="ECO:0007669"/>
    <property type="project" value="UniProtKB-EC"/>
</dbReference>
<dbReference type="Pfam" id="PF02457">
    <property type="entry name" value="DAC"/>
    <property type="match status" value="1"/>
</dbReference>
<feature type="domain" description="DAC" evidence="7">
    <location>
        <begin position="118"/>
        <end position="273"/>
    </location>
</feature>
<dbReference type="PIR" id="F75071">
    <property type="entry name" value="F75071"/>
</dbReference>
<dbReference type="GO" id="GO:0030145">
    <property type="term" value="F:manganese ion binding"/>
    <property type="evidence" value="ECO:0007669"/>
    <property type="project" value="UniProtKB-UniRule"/>
</dbReference>
<protein>
    <recommendedName>
        <fullName evidence="6">Diadenylate cyclase</fullName>
        <shortName evidence="6">DAC</shortName>
        <ecNumber evidence="6">2.7.7.85</ecNumber>
    </recommendedName>
    <alternativeName>
        <fullName evidence="6">Cyclic-di-AMP synthase</fullName>
        <shortName evidence="6">c-di-AMP synthase</shortName>
    </alternativeName>
</protein>
<dbReference type="PATRIC" id="fig|272844.11.peg.1019"/>
<comment type="cofactor">
    <cofactor evidence="6">
        <name>Mn(2+)</name>
        <dbReference type="ChEBI" id="CHEBI:29035"/>
    </cofactor>
</comment>
<comment type="similarity">
    <text evidence="6">Belongs to the adenylate cyclase family. DacZ subfamily.</text>
</comment>
<evidence type="ECO:0000256" key="1">
    <source>
        <dbReference type="ARBA" id="ARBA00000877"/>
    </source>
</evidence>
<dbReference type="InterPro" id="IPR048542">
    <property type="entry name" value="DacZ_T"/>
</dbReference>
<dbReference type="PhylomeDB" id="Q9V031"/>
<evidence type="ECO:0000256" key="4">
    <source>
        <dbReference type="ARBA" id="ARBA00022741"/>
    </source>
</evidence>
<dbReference type="PROSITE" id="PS51794">
    <property type="entry name" value="DAC"/>
    <property type="match status" value="1"/>
</dbReference>
<dbReference type="PANTHER" id="PTHR34185:SF1">
    <property type="entry name" value="DIADENYLATE CYCLASE"/>
    <property type="match status" value="1"/>
</dbReference>
<dbReference type="InterPro" id="IPR050338">
    <property type="entry name" value="DisA"/>
</dbReference>
<dbReference type="EC" id="2.7.7.85" evidence="6"/>
<dbReference type="GO" id="GO:0004016">
    <property type="term" value="F:adenylate cyclase activity"/>
    <property type="evidence" value="ECO:0007669"/>
    <property type="project" value="UniProtKB-UniRule"/>
</dbReference>
<dbReference type="Proteomes" id="UP000000810">
    <property type="component" value="Chromosome"/>
</dbReference>
<dbReference type="Gene3D" id="3.40.1700.10">
    <property type="entry name" value="DNA integrity scanning protein, DisA, N-terminal domain"/>
    <property type="match status" value="1"/>
</dbReference>